<keyword evidence="5 10" id="KW-0378">Hydrolase</keyword>
<dbReference type="GO" id="GO:0005829">
    <property type="term" value="C:cytosol"/>
    <property type="evidence" value="ECO:0007669"/>
    <property type="project" value="TreeGrafter"/>
</dbReference>
<evidence type="ECO:0000256" key="3">
    <source>
        <dbReference type="ARBA" id="ARBA00022723"/>
    </source>
</evidence>
<feature type="binding site" evidence="10">
    <location>
        <position position="171"/>
    </location>
    <ligand>
        <name>substrate</name>
    </ligand>
</feature>
<proteinExistence type="inferred from homology"/>
<dbReference type="NCBIfam" id="NF011398">
    <property type="entry name" value="PRK14823.1"/>
    <property type="match status" value="1"/>
</dbReference>
<keyword evidence="3 10" id="KW-0479">Metal-binding</keyword>
<comment type="function">
    <text evidence="10">Pyrophosphatase that catalyzes the hydrolysis of nucleoside triphosphates to their monophosphate derivatives, with a high preference for the non-canonical purine nucleotides XTP (xanthosine triphosphate), dITP (deoxyinosine triphosphate) and ITP. Seems to function as a house-cleaning enzyme that removes non-canonical purine nucleotides from the nucleotide pool, thus preventing their incorporation into DNA/RNA and avoiding chromosomal lesions.</text>
</comment>
<name>A0A1I6QL15_9FLAO</name>
<dbReference type="GO" id="GO:0009146">
    <property type="term" value="P:purine nucleoside triphosphate catabolic process"/>
    <property type="evidence" value="ECO:0007669"/>
    <property type="project" value="UniProtKB-UniRule"/>
</dbReference>
<dbReference type="InterPro" id="IPR029001">
    <property type="entry name" value="ITPase-like_fam"/>
</dbReference>
<dbReference type="GO" id="GO:0009117">
    <property type="term" value="P:nucleotide metabolic process"/>
    <property type="evidence" value="ECO:0007669"/>
    <property type="project" value="UniProtKB-KW"/>
</dbReference>
<evidence type="ECO:0000256" key="11">
    <source>
        <dbReference type="RuleBase" id="RU003781"/>
    </source>
</evidence>
<dbReference type="GO" id="GO:0036222">
    <property type="term" value="F:XTP diphosphatase activity"/>
    <property type="evidence" value="ECO:0007669"/>
    <property type="project" value="UniProtKB-UniRule"/>
</dbReference>
<dbReference type="GO" id="GO:0000166">
    <property type="term" value="F:nucleotide binding"/>
    <property type="evidence" value="ECO:0007669"/>
    <property type="project" value="UniProtKB-KW"/>
</dbReference>
<reference evidence="12 13" key="1">
    <citation type="submission" date="2016-10" db="EMBL/GenBank/DDBJ databases">
        <authorList>
            <person name="de Groot N.N."/>
        </authorList>
    </citation>
    <scope>NUCLEOTIDE SEQUENCE [LARGE SCALE GENOMIC DNA]</scope>
    <source>
        <strain evidence="12 13">CGMCC 1.6114</strain>
    </source>
</reference>
<comment type="caution">
    <text evidence="10">Lacks conserved residue(s) required for the propagation of feature annotation.</text>
</comment>
<evidence type="ECO:0000256" key="8">
    <source>
        <dbReference type="ARBA" id="ARBA00051875"/>
    </source>
</evidence>
<dbReference type="Gene3D" id="3.90.950.10">
    <property type="match status" value="1"/>
</dbReference>
<dbReference type="GO" id="GO:0017111">
    <property type="term" value="F:ribonucleoside triphosphate phosphatase activity"/>
    <property type="evidence" value="ECO:0007669"/>
    <property type="project" value="InterPro"/>
</dbReference>
<keyword evidence="7 10" id="KW-0546">Nucleotide metabolism</keyword>
<dbReference type="NCBIfam" id="TIGR00042">
    <property type="entry name" value="RdgB/HAM1 family non-canonical purine NTP pyrophosphatase"/>
    <property type="match status" value="1"/>
</dbReference>
<dbReference type="EC" id="3.6.1.66" evidence="10"/>
<evidence type="ECO:0000313" key="13">
    <source>
        <dbReference type="Proteomes" id="UP000183209"/>
    </source>
</evidence>
<feature type="binding site" evidence="10">
    <location>
        <position position="69"/>
    </location>
    <ligand>
        <name>substrate</name>
    </ligand>
</feature>
<evidence type="ECO:0000256" key="4">
    <source>
        <dbReference type="ARBA" id="ARBA00022741"/>
    </source>
</evidence>
<keyword evidence="4 10" id="KW-0547">Nucleotide-binding</keyword>
<dbReference type="GO" id="GO:0035870">
    <property type="term" value="F:dITP diphosphatase activity"/>
    <property type="evidence" value="ECO:0007669"/>
    <property type="project" value="UniProtKB-UniRule"/>
</dbReference>
<evidence type="ECO:0000256" key="9">
    <source>
        <dbReference type="ARBA" id="ARBA00052017"/>
    </source>
</evidence>
<sequence length="189" mass="20959">MKLVFATHNQNKLLEVKALLPKSIELLSLDDIGCTEEIPETSDTIEGNAIQKANYVSEKYNVNCFADDTGLEVKALNDEPGVLSARYAGPDKDSKANITKLLEALKDENDREARFKTAIAVNIQREKILFVGIASGAISNEERGNKGFGYDPIFVPEGYDKTFAELPLSVKNKISHRAKAMHQLIDYLK</sequence>
<keyword evidence="6 10" id="KW-0460">Magnesium</keyword>
<comment type="catalytic activity">
    <reaction evidence="8 10">
        <text>dITP + H2O = dIMP + diphosphate + H(+)</text>
        <dbReference type="Rhea" id="RHEA:28342"/>
        <dbReference type="ChEBI" id="CHEBI:15377"/>
        <dbReference type="ChEBI" id="CHEBI:15378"/>
        <dbReference type="ChEBI" id="CHEBI:33019"/>
        <dbReference type="ChEBI" id="CHEBI:61194"/>
        <dbReference type="ChEBI" id="CHEBI:61382"/>
        <dbReference type="EC" id="3.6.1.66"/>
    </reaction>
</comment>
<dbReference type="Pfam" id="PF01725">
    <property type="entry name" value="Ham1p_like"/>
    <property type="match status" value="1"/>
</dbReference>
<comment type="cofactor">
    <cofactor evidence="10">
        <name>Mg(2+)</name>
        <dbReference type="ChEBI" id="CHEBI:18420"/>
    </cofactor>
    <text evidence="10">Binds 1 Mg(2+) ion per subunit.</text>
</comment>
<comment type="similarity">
    <text evidence="1 10 11">Belongs to the HAM1 NTPase family.</text>
</comment>
<feature type="binding site" evidence="10">
    <location>
        <begin position="148"/>
        <end position="151"/>
    </location>
    <ligand>
        <name>substrate</name>
    </ligand>
</feature>
<evidence type="ECO:0000256" key="6">
    <source>
        <dbReference type="ARBA" id="ARBA00022842"/>
    </source>
</evidence>
<dbReference type="CDD" id="cd00515">
    <property type="entry name" value="HAM1"/>
    <property type="match status" value="1"/>
</dbReference>
<dbReference type="SUPFAM" id="SSF52972">
    <property type="entry name" value="ITPase-like"/>
    <property type="match status" value="1"/>
</dbReference>
<accession>A0A1I6QL15</accession>
<dbReference type="RefSeq" id="WP_074976950.1">
    <property type="nucleotide sequence ID" value="NZ_FPAG01000002.1"/>
</dbReference>
<evidence type="ECO:0000256" key="7">
    <source>
        <dbReference type="ARBA" id="ARBA00023080"/>
    </source>
</evidence>
<feature type="active site" description="Proton acceptor" evidence="10">
    <location>
        <position position="68"/>
    </location>
</feature>
<protein>
    <recommendedName>
        <fullName evidence="10">dITP/XTP pyrophosphatase</fullName>
        <ecNumber evidence="10">3.6.1.66</ecNumber>
    </recommendedName>
    <alternativeName>
        <fullName evidence="10">Non-canonical purine NTP pyrophosphatase</fullName>
    </alternativeName>
    <alternativeName>
        <fullName evidence="10">Non-standard purine NTP pyrophosphatase</fullName>
    </alternativeName>
    <alternativeName>
        <fullName evidence="10">Nucleoside-triphosphate diphosphatase</fullName>
    </alternativeName>
    <alternativeName>
        <fullName evidence="10">Nucleoside-triphosphate pyrophosphatase</fullName>
        <shortName evidence="10">NTPase</shortName>
    </alternativeName>
</protein>
<gene>
    <name evidence="12" type="ORF">SAMN04487906_0713</name>
</gene>
<evidence type="ECO:0000256" key="5">
    <source>
        <dbReference type="ARBA" id="ARBA00022801"/>
    </source>
</evidence>
<dbReference type="GO" id="GO:0036220">
    <property type="term" value="F:ITP diphosphatase activity"/>
    <property type="evidence" value="ECO:0007669"/>
    <property type="project" value="UniProtKB-UniRule"/>
</dbReference>
<evidence type="ECO:0000256" key="1">
    <source>
        <dbReference type="ARBA" id="ARBA00008023"/>
    </source>
</evidence>
<feature type="binding site" evidence="10">
    <location>
        <begin position="7"/>
        <end position="12"/>
    </location>
    <ligand>
        <name>substrate</name>
    </ligand>
</feature>
<dbReference type="PANTHER" id="PTHR11067:SF9">
    <property type="entry name" value="INOSINE TRIPHOSPHATE PYROPHOSPHATASE"/>
    <property type="match status" value="1"/>
</dbReference>
<organism evidence="12 13">
    <name type="scientific">Zhouia amylolytica</name>
    <dbReference type="NCBI Taxonomy" id="376730"/>
    <lineage>
        <taxon>Bacteria</taxon>
        <taxon>Pseudomonadati</taxon>
        <taxon>Bacteroidota</taxon>
        <taxon>Flavobacteriia</taxon>
        <taxon>Flavobacteriales</taxon>
        <taxon>Flavobacteriaceae</taxon>
        <taxon>Zhouia</taxon>
    </lineage>
</organism>
<dbReference type="OrthoDB" id="9807456at2"/>
<dbReference type="InterPro" id="IPR002637">
    <property type="entry name" value="RdgB/HAM1"/>
</dbReference>
<dbReference type="Proteomes" id="UP000183209">
    <property type="component" value="Unassembled WGS sequence"/>
</dbReference>
<dbReference type="EMBL" id="FPAG01000002">
    <property type="protein sequence ID" value="SFS53135.1"/>
    <property type="molecule type" value="Genomic_DNA"/>
</dbReference>
<feature type="binding site" evidence="10">
    <location>
        <position position="68"/>
    </location>
    <ligand>
        <name>Mg(2+)</name>
        <dbReference type="ChEBI" id="CHEBI:18420"/>
    </ligand>
</feature>
<feature type="binding site" evidence="10">
    <location>
        <begin position="176"/>
        <end position="177"/>
    </location>
    <ligand>
        <name>substrate</name>
    </ligand>
</feature>
<dbReference type="GO" id="GO:0046872">
    <property type="term" value="F:metal ion binding"/>
    <property type="evidence" value="ECO:0007669"/>
    <property type="project" value="UniProtKB-KW"/>
</dbReference>
<comment type="catalytic activity">
    <reaction evidence="10">
        <text>ITP + H2O = IMP + diphosphate + H(+)</text>
        <dbReference type="Rhea" id="RHEA:29399"/>
        <dbReference type="ChEBI" id="CHEBI:15377"/>
        <dbReference type="ChEBI" id="CHEBI:15378"/>
        <dbReference type="ChEBI" id="CHEBI:33019"/>
        <dbReference type="ChEBI" id="CHEBI:58053"/>
        <dbReference type="ChEBI" id="CHEBI:61402"/>
        <dbReference type="EC" id="3.6.1.66"/>
    </reaction>
</comment>
<comment type="catalytic activity">
    <reaction evidence="9 10">
        <text>XTP + H2O = XMP + diphosphate + H(+)</text>
        <dbReference type="Rhea" id="RHEA:28610"/>
        <dbReference type="ChEBI" id="CHEBI:15377"/>
        <dbReference type="ChEBI" id="CHEBI:15378"/>
        <dbReference type="ChEBI" id="CHEBI:33019"/>
        <dbReference type="ChEBI" id="CHEBI:57464"/>
        <dbReference type="ChEBI" id="CHEBI:61314"/>
        <dbReference type="EC" id="3.6.1.66"/>
    </reaction>
</comment>
<comment type="subunit">
    <text evidence="2 10">Homodimer.</text>
</comment>
<dbReference type="PANTHER" id="PTHR11067">
    <property type="entry name" value="INOSINE TRIPHOSPHATE PYROPHOSPHATASE/HAM1 PROTEIN"/>
    <property type="match status" value="1"/>
</dbReference>
<dbReference type="InterPro" id="IPR020922">
    <property type="entry name" value="dITP/XTP_pyrophosphatase"/>
</dbReference>
<dbReference type="HAMAP" id="MF_01405">
    <property type="entry name" value="Non_canon_purine_NTPase"/>
    <property type="match status" value="1"/>
</dbReference>
<dbReference type="FunFam" id="3.90.950.10:FF:000001">
    <property type="entry name" value="dITP/XTP pyrophosphatase"/>
    <property type="match status" value="1"/>
</dbReference>
<evidence type="ECO:0000313" key="12">
    <source>
        <dbReference type="EMBL" id="SFS53135.1"/>
    </source>
</evidence>
<evidence type="ECO:0000256" key="10">
    <source>
        <dbReference type="HAMAP-Rule" id="MF_01405"/>
    </source>
</evidence>
<evidence type="ECO:0000256" key="2">
    <source>
        <dbReference type="ARBA" id="ARBA00011738"/>
    </source>
</evidence>
<dbReference type="AlphaFoldDB" id="A0A1I6QL15"/>